<dbReference type="SUPFAM" id="SSF55347">
    <property type="entry name" value="Glyceraldehyde-3-phosphate dehydrogenase-like, C-terminal domain"/>
    <property type="match status" value="1"/>
</dbReference>
<accession>A0ABW5DTT6</accession>
<dbReference type="Gene3D" id="3.40.50.720">
    <property type="entry name" value="NAD(P)-binding Rossmann-like Domain"/>
    <property type="match status" value="1"/>
</dbReference>
<keyword evidence="4" id="KW-1185">Reference proteome</keyword>
<evidence type="ECO:0000313" key="3">
    <source>
        <dbReference type="EMBL" id="MFD2263859.1"/>
    </source>
</evidence>
<dbReference type="SUPFAM" id="SSF51735">
    <property type="entry name" value="NAD(P)-binding Rossmann-fold domains"/>
    <property type="match status" value="1"/>
</dbReference>
<dbReference type="Pfam" id="PF22725">
    <property type="entry name" value="GFO_IDH_MocA_C3"/>
    <property type="match status" value="1"/>
</dbReference>
<dbReference type="Pfam" id="PF01408">
    <property type="entry name" value="GFO_IDH_MocA"/>
    <property type="match status" value="1"/>
</dbReference>
<proteinExistence type="predicted"/>
<name>A0ABW5DTT6_9PROT</name>
<dbReference type="RefSeq" id="WP_379876902.1">
    <property type="nucleotide sequence ID" value="NZ_JBHUIP010000012.1"/>
</dbReference>
<organism evidence="3 4">
    <name type="scientific">Lacibacterium aquatile</name>
    <dbReference type="NCBI Taxonomy" id="1168082"/>
    <lineage>
        <taxon>Bacteria</taxon>
        <taxon>Pseudomonadati</taxon>
        <taxon>Pseudomonadota</taxon>
        <taxon>Alphaproteobacteria</taxon>
        <taxon>Rhodospirillales</taxon>
        <taxon>Rhodospirillaceae</taxon>
    </lineage>
</organism>
<feature type="domain" description="GFO/IDH/MocA-like oxidoreductase" evidence="2">
    <location>
        <begin position="159"/>
        <end position="223"/>
    </location>
</feature>
<protein>
    <submittedName>
        <fullName evidence="3">Gfo/Idh/MocA family oxidoreductase</fullName>
    </submittedName>
</protein>
<sequence>MSAALSVAVVGAGAMGANHARTLAGMEGVELGYIVDADLTRAKTLAETYGAQALGSIGELPSGVDGAVIATTSVTHAVLGQALLSRGIPCLIEKPLAVTREECVLLIEAADKAGVPVAVGHVERFNPAIRKAAELLKDQTILMMEARRLNPGSARILDTDVIIDLMVHDLDVIQFLAVADPTALSAHGIARNKPGVADHASALLDFDGKVMATVTASRMTQTRIRELLIQTASGLLAVNYLTQEVRASRALIDGSDANGSDLALEPVMVVQGQSLATELAVFCAAIRKGRAEAAGVTPREALRSLRSVWEIQRQLAETWA</sequence>
<feature type="domain" description="Gfo/Idh/MocA-like oxidoreductase N-terminal" evidence="1">
    <location>
        <begin position="6"/>
        <end position="121"/>
    </location>
</feature>
<comment type="caution">
    <text evidence="3">The sequence shown here is derived from an EMBL/GenBank/DDBJ whole genome shotgun (WGS) entry which is preliminary data.</text>
</comment>
<dbReference type="EMBL" id="JBHUIP010000012">
    <property type="protein sequence ID" value="MFD2263859.1"/>
    <property type="molecule type" value="Genomic_DNA"/>
</dbReference>
<evidence type="ECO:0000259" key="1">
    <source>
        <dbReference type="Pfam" id="PF01408"/>
    </source>
</evidence>
<evidence type="ECO:0000313" key="4">
    <source>
        <dbReference type="Proteomes" id="UP001597295"/>
    </source>
</evidence>
<dbReference type="Gene3D" id="3.30.360.10">
    <property type="entry name" value="Dihydrodipicolinate Reductase, domain 2"/>
    <property type="match status" value="1"/>
</dbReference>
<dbReference type="PANTHER" id="PTHR43377">
    <property type="entry name" value="BILIVERDIN REDUCTASE A"/>
    <property type="match status" value="1"/>
</dbReference>
<dbReference type="InterPro" id="IPR036291">
    <property type="entry name" value="NAD(P)-bd_dom_sf"/>
</dbReference>
<dbReference type="PANTHER" id="PTHR43377:SF1">
    <property type="entry name" value="BILIVERDIN REDUCTASE A"/>
    <property type="match status" value="1"/>
</dbReference>
<reference evidence="4" key="1">
    <citation type="journal article" date="2019" name="Int. J. Syst. Evol. Microbiol.">
        <title>The Global Catalogue of Microorganisms (GCM) 10K type strain sequencing project: providing services to taxonomists for standard genome sequencing and annotation.</title>
        <authorList>
            <consortium name="The Broad Institute Genomics Platform"/>
            <consortium name="The Broad Institute Genome Sequencing Center for Infectious Disease"/>
            <person name="Wu L."/>
            <person name="Ma J."/>
        </authorList>
    </citation>
    <scope>NUCLEOTIDE SEQUENCE [LARGE SCALE GENOMIC DNA]</scope>
    <source>
        <strain evidence="4">CGMCC 1.19062</strain>
    </source>
</reference>
<dbReference type="InterPro" id="IPR055170">
    <property type="entry name" value="GFO_IDH_MocA-like_dom"/>
</dbReference>
<evidence type="ECO:0000259" key="2">
    <source>
        <dbReference type="Pfam" id="PF22725"/>
    </source>
</evidence>
<dbReference type="InterPro" id="IPR051450">
    <property type="entry name" value="Gfo/Idh/MocA_Oxidoreductases"/>
</dbReference>
<dbReference type="Proteomes" id="UP001597295">
    <property type="component" value="Unassembled WGS sequence"/>
</dbReference>
<gene>
    <name evidence="3" type="ORF">ACFSM5_13235</name>
</gene>
<dbReference type="InterPro" id="IPR000683">
    <property type="entry name" value="Gfo/Idh/MocA-like_OxRdtase_N"/>
</dbReference>